<name>A0ABR4PPG5_9HELO</name>
<dbReference type="SUPFAM" id="SSF52172">
    <property type="entry name" value="CheY-like"/>
    <property type="match status" value="1"/>
</dbReference>
<dbReference type="InterPro" id="IPR004358">
    <property type="entry name" value="Sig_transdc_His_kin-like_C"/>
</dbReference>
<dbReference type="SMART" id="SM00387">
    <property type="entry name" value="HATPase_c"/>
    <property type="match status" value="1"/>
</dbReference>
<evidence type="ECO:0000256" key="4">
    <source>
        <dbReference type="PROSITE-ProRule" id="PRU00169"/>
    </source>
</evidence>
<comment type="caution">
    <text evidence="8">The sequence shown here is derived from an EMBL/GenBank/DDBJ whole genome shotgun (WGS) entry which is preliminary data.</text>
</comment>
<dbReference type="CDD" id="cd17546">
    <property type="entry name" value="REC_hyHK_CKI1_RcsC-like"/>
    <property type="match status" value="1"/>
</dbReference>
<dbReference type="SUPFAM" id="SSF47384">
    <property type="entry name" value="Homodimeric domain of signal transducing histidine kinase"/>
    <property type="match status" value="1"/>
</dbReference>
<dbReference type="Pfam" id="PF26131">
    <property type="entry name" value="PAS-like"/>
    <property type="match status" value="1"/>
</dbReference>
<dbReference type="SUPFAM" id="SSF55785">
    <property type="entry name" value="PYP-like sensor domain (PAS domain)"/>
    <property type="match status" value="1"/>
</dbReference>
<gene>
    <name evidence="8" type="ORF">PVAG01_02038</name>
</gene>
<evidence type="ECO:0000259" key="5">
    <source>
        <dbReference type="PROSITE" id="PS50109"/>
    </source>
</evidence>
<organism evidence="8 9">
    <name type="scientific">Phlyctema vagabunda</name>
    <dbReference type="NCBI Taxonomy" id="108571"/>
    <lineage>
        <taxon>Eukaryota</taxon>
        <taxon>Fungi</taxon>
        <taxon>Dikarya</taxon>
        <taxon>Ascomycota</taxon>
        <taxon>Pezizomycotina</taxon>
        <taxon>Leotiomycetes</taxon>
        <taxon>Helotiales</taxon>
        <taxon>Dermateaceae</taxon>
        <taxon>Phlyctema</taxon>
    </lineage>
</organism>
<accession>A0ABR4PPG5</accession>
<dbReference type="Gene3D" id="3.30.450.40">
    <property type="match status" value="1"/>
</dbReference>
<dbReference type="InterPro" id="IPR058846">
    <property type="entry name" value="PAS-like"/>
</dbReference>
<dbReference type="EMBL" id="JBFCZG010000002">
    <property type="protein sequence ID" value="KAL3425247.1"/>
    <property type="molecule type" value="Genomic_DNA"/>
</dbReference>
<dbReference type="PROSITE" id="PS50110">
    <property type="entry name" value="RESPONSE_REGULATORY"/>
    <property type="match status" value="1"/>
</dbReference>
<dbReference type="PANTHER" id="PTHR43719">
    <property type="entry name" value="TWO-COMPONENT HISTIDINE KINASE"/>
    <property type="match status" value="1"/>
</dbReference>
<dbReference type="PROSITE" id="PS50109">
    <property type="entry name" value="HIS_KIN"/>
    <property type="match status" value="1"/>
</dbReference>
<dbReference type="Pfam" id="PF01590">
    <property type="entry name" value="GAF"/>
    <property type="match status" value="1"/>
</dbReference>
<evidence type="ECO:0000259" key="6">
    <source>
        <dbReference type="PROSITE" id="PS50110"/>
    </source>
</evidence>
<dbReference type="SUPFAM" id="SSF55874">
    <property type="entry name" value="ATPase domain of HSP90 chaperone/DNA topoisomerase II/histidine kinase"/>
    <property type="match status" value="1"/>
</dbReference>
<keyword evidence="1 4" id="KW-0597">Phosphoprotein</keyword>
<dbReference type="InterPro" id="IPR011006">
    <property type="entry name" value="CheY-like_superfamily"/>
</dbReference>
<sequence>MSELTPDIAIGDLQDRLNNSLRVICEESPHPCAILDLDQDLHFGTHISHYNDAFKKTIILADLANGNVLDKPHTTLNPQLQEYLSWLRSGHEQEFVCTYAGFFWSSVTTGERWRLIHGKQSQPPRGSLDTQDLEPKDVNPCRNKLNLIASKDTQKSSVLSPVFDWTRTNPPENLSQHAHFIRSIDWSDTSIGPMDDWSPLLRSWCNLVLTQGMPAGIFWGPDSLMIYNEAFVEFAGAKHPDLMGQHPRTQFAEVWDHFEGILEHCRQTGKEVKEDDTCLFLKRRGFLEECYVSFAFIPIVGDGGYVVGNYHMVHETTQTIIAARRMNTLITIGNSTAAAQTLQQFWNQLYRALEDDNNDIPCAMLFSVSQPGTSRIYVTNPEDFNDGGGCLLEWTIGCEKRIEAMSSQFDYEQNKRGLAPAFRQAIETNGPINIPVGGNTFHDYSLNNSQQRAFGDVVKSCIVCPLRPTKHESVIGFLVLGQNTRQSYSKDYQTFIDMLCRQLGTSLASTVLNEEEVRRGRSAATQAALDRAELAETVKLRTEEIKAKEERFASLTEHAPVGVFIQSVSGDVLYRNKRLLELSVDSQTDLESSNQSILHPSCGIDTMSDSWKQLHTGKVIVVFETKLDAPWTPPVQISNIDGRENIWTLTSAYPELSPTGEVVNIIGFVTDISQQKWTEKVQKQEVIIALEAKRQQENFIDMTSHEIRNPLSAIMQCADGIINWLSDESVKLQDSVGTSIESSIEAASTIMSCCQHQKNIVDDILTLSKLDSGLLQMAPVRSDIVEVIQNGLRMFDLETSTSKITVDLQIEPSIENLNAHDLEFDQNRVSQVFVNLLSNAIKFTRHEKTRKIHVKVDATIERPGNEDRDVHYFPLKREIVSRDNGNGSLFLTVSVSDTGCGLNEKEQGILFQRFSQASVRTHSKYGGSGLGLFICRELVDLQGGQIGVTSQENVGSTFKFFVVANHPDPQVLRNSLREAADALPSTGVIVVKDLPIRSMYNVLVVEDNVVNQQVLSKQLRRQKCMVNVANHGQEAISYIKLSKSWKSGPTNGFPVSVILMDIEMPVMDGLSCMKEIRRLENIGEIDQHIPILATTANARKEQINQALDAGADDVITKPFRITDLMARIDEIVSRFE</sequence>
<dbReference type="InterPro" id="IPR036890">
    <property type="entry name" value="HATPase_C_sf"/>
</dbReference>
<dbReference type="Pfam" id="PF13426">
    <property type="entry name" value="PAS_9"/>
    <property type="match status" value="2"/>
</dbReference>
<evidence type="ECO:0000256" key="3">
    <source>
        <dbReference type="ARBA" id="ARBA00022777"/>
    </source>
</evidence>
<dbReference type="InterPro" id="IPR003661">
    <property type="entry name" value="HisK_dim/P_dom"/>
</dbReference>
<dbReference type="InterPro" id="IPR003594">
    <property type="entry name" value="HATPase_dom"/>
</dbReference>
<dbReference type="Pfam" id="PF00512">
    <property type="entry name" value="HisKA"/>
    <property type="match status" value="1"/>
</dbReference>
<dbReference type="PRINTS" id="PR00344">
    <property type="entry name" value="BCTRLSENSOR"/>
</dbReference>
<dbReference type="InterPro" id="IPR005467">
    <property type="entry name" value="His_kinase_dom"/>
</dbReference>
<dbReference type="InterPro" id="IPR001789">
    <property type="entry name" value="Sig_transdc_resp-reg_receiver"/>
</dbReference>
<reference evidence="8 9" key="1">
    <citation type="submission" date="2024-06" db="EMBL/GenBank/DDBJ databases">
        <title>Complete genome of Phlyctema vagabunda strain 19-DSS-EL-015.</title>
        <authorList>
            <person name="Fiorenzani C."/>
        </authorList>
    </citation>
    <scope>NUCLEOTIDE SEQUENCE [LARGE SCALE GENOMIC DNA]</scope>
    <source>
        <strain evidence="8 9">19-DSS-EL-015</strain>
    </source>
</reference>
<dbReference type="Gene3D" id="3.30.565.10">
    <property type="entry name" value="Histidine kinase-like ATPase, C-terminal domain"/>
    <property type="match status" value="1"/>
</dbReference>
<dbReference type="Gene3D" id="1.10.287.130">
    <property type="match status" value="1"/>
</dbReference>
<feature type="modified residue" description="4-aspartylphosphate" evidence="4">
    <location>
        <position position="1061"/>
    </location>
</feature>
<evidence type="ECO:0000313" key="9">
    <source>
        <dbReference type="Proteomes" id="UP001629113"/>
    </source>
</evidence>
<dbReference type="Gene3D" id="3.40.50.2300">
    <property type="match status" value="1"/>
</dbReference>
<dbReference type="InterPro" id="IPR003018">
    <property type="entry name" value="GAF"/>
</dbReference>
<dbReference type="Pfam" id="PF00072">
    <property type="entry name" value="Response_reg"/>
    <property type="match status" value="1"/>
</dbReference>
<evidence type="ECO:0000313" key="8">
    <source>
        <dbReference type="EMBL" id="KAL3425247.1"/>
    </source>
</evidence>
<dbReference type="InterPro" id="IPR036097">
    <property type="entry name" value="HisK_dim/P_sf"/>
</dbReference>
<feature type="domain" description="PAC" evidence="7">
    <location>
        <begin position="631"/>
        <end position="684"/>
    </location>
</feature>
<dbReference type="Pfam" id="PF02518">
    <property type="entry name" value="HATPase_c"/>
    <property type="match status" value="1"/>
</dbReference>
<evidence type="ECO:0000256" key="1">
    <source>
        <dbReference type="ARBA" id="ARBA00022553"/>
    </source>
</evidence>
<dbReference type="SMART" id="SM00448">
    <property type="entry name" value="REC"/>
    <property type="match status" value="1"/>
</dbReference>
<proteinExistence type="predicted"/>
<evidence type="ECO:0000259" key="7">
    <source>
        <dbReference type="PROSITE" id="PS50113"/>
    </source>
</evidence>
<feature type="domain" description="Response regulatory" evidence="6">
    <location>
        <begin position="1001"/>
        <end position="1132"/>
    </location>
</feature>
<dbReference type="CDD" id="cd00082">
    <property type="entry name" value="HisKA"/>
    <property type="match status" value="1"/>
</dbReference>
<dbReference type="InterPro" id="IPR050956">
    <property type="entry name" value="2C_system_His_kinase"/>
</dbReference>
<keyword evidence="2" id="KW-0808">Transferase</keyword>
<dbReference type="InterPro" id="IPR000700">
    <property type="entry name" value="PAS-assoc_C"/>
</dbReference>
<evidence type="ECO:0000256" key="2">
    <source>
        <dbReference type="ARBA" id="ARBA00022679"/>
    </source>
</evidence>
<dbReference type="SMART" id="SM00388">
    <property type="entry name" value="HisKA"/>
    <property type="match status" value="1"/>
</dbReference>
<dbReference type="InterPro" id="IPR029016">
    <property type="entry name" value="GAF-like_dom_sf"/>
</dbReference>
<protein>
    <submittedName>
        <fullName evidence="8">Hsp90-like protein</fullName>
    </submittedName>
</protein>
<dbReference type="Proteomes" id="UP001629113">
    <property type="component" value="Unassembled WGS sequence"/>
</dbReference>
<keyword evidence="9" id="KW-1185">Reference proteome</keyword>
<dbReference type="SUPFAM" id="SSF55781">
    <property type="entry name" value="GAF domain-like"/>
    <property type="match status" value="1"/>
</dbReference>
<dbReference type="PANTHER" id="PTHR43719:SF30">
    <property type="entry name" value="TWO-COMPONENT SYSTEM RESPONSE REGULATOR"/>
    <property type="match status" value="1"/>
</dbReference>
<dbReference type="PROSITE" id="PS50113">
    <property type="entry name" value="PAC"/>
    <property type="match status" value="1"/>
</dbReference>
<dbReference type="Gene3D" id="3.30.450.20">
    <property type="entry name" value="PAS domain"/>
    <property type="match status" value="2"/>
</dbReference>
<feature type="domain" description="Histidine kinase" evidence="5">
    <location>
        <begin position="702"/>
        <end position="966"/>
    </location>
</feature>
<dbReference type="InterPro" id="IPR035965">
    <property type="entry name" value="PAS-like_dom_sf"/>
</dbReference>
<dbReference type="InterPro" id="IPR000014">
    <property type="entry name" value="PAS"/>
</dbReference>
<keyword evidence="3" id="KW-0418">Kinase</keyword>